<dbReference type="OrthoDB" id="373411at2157"/>
<name>E1RJ20_METP4</name>
<evidence type="ECO:0000313" key="2">
    <source>
        <dbReference type="Proteomes" id="UP000006565"/>
    </source>
</evidence>
<proteinExistence type="predicted"/>
<protein>
    <submittedName>
        <fullName evidence="1">Uncharacterized protein</fullName>
    </submittedName>
</protein>
<dbReference type="KEGG" id="mpi:Mpet_1939"/>
<organism evidence="1 2">
    <name type="scientific">Methanolacinia petrolearia (strain DSM 11571 / OCM 486 / SEBR 4847)</name>
    <name type="common">Methanoplanus petrolearius</name>
    <dbReference type="NCBI Taxonomy" id="679926"/>
    <lineage>
        <taxon>Archaea</taxon>
        <taxon>Methanobacteriati</taxon>
        <taxon>Methanobacteriota</taxon>
        <taxon>Stenosarchaea group</taxon>
        <taxon>Methanomicrobia</taxon>
        <taxon>Methanomicrobiales</taxon>
        <taxon>Methanomicrobiaceae</taxon>
        <taxon>Methanolacinia</taxon>
    </lineage>
</organism>
<dbReference type="RefSeq" id="WP_013329867.1">
    <property type="nucleotide sequence ID" value="NC_014507.1"/>
</dbReference>
<reference evidence="1 2" key="1">
    <citation type="journal article" date="2010" name="Stand. Genomic Sci.">
        <title>Complete genome sequence of Methanoplanus petrolearius type strain (SEBR 4847).</title>
        <authorList>
            <person name="Brambilla E."/>
            <person name="Djao O.D."/>
            <person name="Daligault H."/>
            <person name="Lapidus A."/>
            <person name="Lucas S."/>
            <person name="Hammon N."/>
            <person name="Nolan M."/>
            <person name="Tice H."/>
            <person name="Cheng J.F."/>
            <person name="Han C."/>
            <person name="Tapia R."/>
            <person name="Goodwin L."/>
            <person name="Pitluck S."/>
            <person name="Liolios K."/>
            <person name="Ivanova N."/>
            <person name="Mavromatis K."/>
            <person name="Mikhailova N."/>
            <person name="Pati A."/>
            <person name="Chen A."/>
            <person name="Palaniappan K."/>
            <person name="Land M."/>
            <person name="Hauser L."/>
            <person name="Chang Y.J."/>
            <person name="Jeffries C.D."/>
            <person name="Rohde M."/>
            <person name="Spring S."/>
            <person name="Sikorski J."/>
            <person name="Goker M."/>
            <person name="Woyke T."/>
            <person name="Bristow J."/>
            <person name="Eisen J.A."/>
            <person name="Markowitz V."/>
            <person name="Hugenholtz P."/>
            <person name="Kyrpides N.C."/>
            <person name="Klenk H.P."/>
        </authorList>
    </citation>
    <scope>NUCLEOTIDE SEQUENCE [LARGE SCALE GENOMIC DNA]</scope>
    <source>
        <strain evidence="2">DSM 11571 / OCM 486 / SEBR 4847</strain>
    </source>
</reference>
<keyword evidence="2" id="KW-1185">Reference proteome</keyword>
<dbReference type="Proteomes" id="UP000006565">
    <property type="component" value="Chromosome"/>
</dbReference>
<dbReference type="EMBL" id="CP002117">
    <property type="protein sequence ID" value="ADN36690.1"/>
    <property type="molecule type" value="Genomic_DNA"/>
</dbReference>
<accession>E1RJ20</accession>
<dbReference type="HOGENOM" id="CLU_1381420_0_0_2"/>
<dbReference type="GeneID" id="9744416"/>
<sequence precursor="true">MKMEKNVFFLLVVILLIATNACTYIICSWDQPAEQSNCSPKTEVLIYIPPHETGKECQQVDFSCFTMPYFSPIYEDSTRRVVDNTLITSSTIYNTVPLNKYCGLAPFNWYAFDAANISLLYENEEIYPSKIVITPAYDDSDVDDLSSPLYGVTVERWYSLPEDIDLNKTKIRSNYMEYLSSRGSPFKYEAYEKNFSL</sequence>
<evidence type="ECO:0000313" key="1">
    <source>
        <dbReference type="EMBL" id="ADN36690.1"/>
    </source>
</evidence>
<dbReference type="AlphaFoldDB" id="E1RJ20"/>
<gene>
    <name evidence="1" type="ordered locus">Mpet_1939</name>
</gene>
<dbReference type="STRING" id="679926.Mpet_1939"/>